<evidence type="ECO:0000313" key="2">
    <source>
        <dbReference type="EMBL" id="KEY73860.1"/>
    </source>
</evidence>
<dbReference type="EMBL" id="KL647712">
    <property type="protein sequence ID" value="KEY73860.1"/>
    <property type="molecule type" value="Genomic_DNA"/>
</dbReference>
<evidence type="ECO:0000313" key="3">
    <source>
        <dbReference type="Proteomes" id="UP000028045"/>
    </source>
</evidence>
<dbReference type="HOGENOM" id="CLU_1210470_0_0_1"/>
<proteinExistence type="predicted"/>
<feature type="region of interest" description="Disordered" evidence="1">
    <location>
        <begin position="203"/>
        <end position="229"/>
    </location>
</feature>
<organism evidence="2 3">
    <name type="scientific">Stachybotrys chartarum (strain CBS 109288 / IBT 7711)</name>
    <name type="common">Toxic black mold</name>
    <name type="synonym">Stilbospora chartarum</name>
    <dbReference type="NCBI Taxonomy" id="1280523"/>
    <lineage>
        <taxon>Eukaryota</taxon>
        <taxon>Fungi</taxon>
        <taxon>Dikarya</taxon>
        <taxon>Ascomycota</taxon>
        <taxon>Pezizomycotina</taxon>
        <taxon>Sordariomycetes</taxon>
        <taxon>Hypocreomycetidae</taxon>
        <taxon>Hypocreales</taxon>
        <taxon>Stachybotryaceae</taxon>
        <taxon>Stachybotrys</taxon>
    </lineage>
</organism>
<dbReference type="Proteomes" id="UP000028045">
    <property type="component" value="Unassembled WGS sequence"/>
</dbReference>
<evidence type="ECO:0000256" key="1">
    <source>
        <dbReference type="SAM" id="MobiDB-lite"/>
    </source>
</evidence>
<keyword evidence="3" id="KW-1185">Reference proteome</keyword>
<protein>
    <submittedName>
        <fullName evidence="2">Uncharacterized protein</fullName>
    </submittedName>
</protein>
<reference evidence="2 3" key="1">
    <citation type="journal article" date="2014" name="BMC Genomics">
        <title>Comparative genome sequencing reveals chemotype-specific gene clusters in the toxigenic black mold Stachybotrys.</title>
        <authorList>
            <person name="Semeiks J."/>
            <person name="Borek D."/>
            <person name="Otwinowski Z."/>
            <person name="Grishin N.V."/>
        </authorList>
    </citation>
    <scope>NUCLEOTIDE SEQUENCE [LARGE SCALE GENOMIC DNA]</scope>
    <source>
        <strain evidence="3">CBS 109288 / IBT 7711</strain>
    </source>
</reference>
<sequence length="229" mass="24308">MAPAACERCLRALVGWNAETTNSTGLAPLPLCAPSSGSSKKCQHCRAMGQPCVPLKDRGRKVFRQLARAKEVAAASPGAWAAAATKVAKLEGRGRRALVKSRNAEAAAAAAAAAASVATAEANARMVSSGVGIGLLKTMIDINRSLRALAQTQQLRLTVSACGFVEGSSLTGFQPAQRANLPEGVSLFDLRELVGPMYLPSFLEDFEDQDQDDDEEEEEEEEEMEEEEA</sequence>
<gene>
    <name evidence="2" type="ORF">S7711_11499</name>
</gene>
<dbReference type="AlphaFoldDB" id="A0A084B8I1"/>
<feature type="compositionally biased region" description="Acidic residues" evidence="1">
    <location>
        <begin position="204"/>
        <end position="229"/>
    </location>
</feature>
<name>A0A084B8I1_STACB</name>
<accession>A0A084B8I1</accession>